<protein>
    <submittedName>
        <fullName evidence="5">Transglycosylase domain-containing protein</fullName>
    </submittedName>
</protein>
<dbReference type="InterPro" id="IPR050396">
    <property type="entry name" value="Glycosyltr_51/Transpeptidase"/>
</dbReference>
<evidence type="ECO:0000256" key="2">
    <source>
        <dbReference type="ARBA" id="ARBA00022679"/>
    </source>
</evidence>
<evidence type="ECO:0000256" key="1">
    <source>
        <dbReference type="ARBA" id="ARBA00004752"/>
    </source>
</evidence>
<comment type="pathway">
    <text evidence="1">Cell wall biogenesis; peptidoglycan biosynthesis.</text>
</comment>
<dbReference type="EMBL" id="JAPZDC010000002">
    <property type="protein sequence ID" value="MDN5063238.1"/>
    <property type="molecule type" value="Genomic_DNA"/>
</dbReference>
<organism evidence="5 6">
    <name type="scientific">Aliarcobacter butzleri</name>
    <dbReference type="NCBI Taxonomy" id="28197"/>
    <lineage>
        <taxon>Bacteria</taxon>
        <taxon>Pseudomonadati</taxon>
        <taxon>Campylobacterota</taxon>
        <taxon>Epsilonproteobacteria</taxon>
        <taxon>Campylobacterales</taxon>
        <taxon>Arcobacteraceae</taxon>
        <taxon>Aliarcobacter</taxon>
    </lineage>
</organism>
<dbReference type="InterPro" id="IPR036950">
    <property type="entry name" value="PBP_transglycosylase"/>
</dbReference>
<evidence type="ECO:0000313" key="5">
    <source>
        <dbReference type="EMBL" id="MDN5063238.1"/>
    </source>
</evidence>
<dbReference type="AlphaFoldDB" id="A0AAW7PQD9"/>
<dbReference type="Pfam" id="PF00912">
    <property type="entry name" value="Transgly"/>
    <property type="match status" value="1"/>
</dbReference>
<dbReference type="PANTHER" id="PTHR32282">
    <property type="entry name" value="BINDING PROTEIN TRANSPEPTIDASE, PUTATIVE-RELATED"/>
    <property type="match status" value="1"/>
</dbReference>
<gene>
    <name evidence="5" type="ORF">O8C91_03415</name>
</gene>
<dbReference type="Proteomes" id="UP001171529">
    <property type="component" value="Unassembled WGS sequence"/>
</dbReference>
<comment type="caution">
    <text evidence="5">The sequence shown here is derived from an EMBL/GenBank/DDBJ whole genome shotgun (WGS) entry which is preliminary data.</text>
</comment>
<dbReference type="SUPFAM" id="SSF53955">
    <property type="entry name" value="Lysozyme-like"/>
    <property type="match status" value="1"/>
</dbReference>
<keyword evidence="3" id="KW-0812">Transmembrane</keyword>
<evidence type="ECO:0000256" key="3">
    <source>
        <dbReference type="SAM" id="Phobius"/>
    </source>
</evidence>
<dbReference type="PANTHER" id="PTHR32282:SF15">
    <property type="entry name" value="PENICILLIN-BINDING PROTEIN 1C"/>
    <property type="match status" value="1"/>
</dbReference>
<name>A0AAW7PQD9_9BACT</name>
<dbReference type="InterPro" id="IPR023346">
    <property type="entry name" value="Lysozyme-like_dom_sf"/>
</dbReference>
<reference evidence="5" key="1">
    <citation type="submission" date="2022-12" db="EMBL/GenBank/DDBJ databases">
        <authorList>
            <person name="Uljanovas D."/>
        </authorList>
    </citation>
    <scope>NUCLEOTIDE SEQUENCE</scope>
    <source>
        <strain evidence="5">RCM39</strain>
    </source>
</reference>
<keyword evidence="3" id="KW-0472">Membrane</keyword>
<proteinExistence type="predicted"/>
<keyword evidence="3" id="KW-1133">Transmembrane helix</keyword>
<evidence type="ECO:0000259" key="4">
    <source>
        <dbReference type="Pfam" id="PF00912"/>
    </source>
</evidence>
<dbReference type="GO" id="GO:0009252">
    <property type="term" value="P:peptidoglycan biosynthetic process"/>
    <property type="evidence" value="ECO:0007669"/>
    <property type="project" value="TreeGrafter"/>
</dbReference>
<sequence length="209" mass="24590">MAKNTFFIIFLKISSIPFILIANIINLLNIKSFKDDIEKSLKTIDDFSNIKIDKRFIQILILAEDRRNKLHCGIDTIAILRAIKVRILNNKYQGASTIEQQFIRVVTNRFEKTFYRKFREQTLAIMLIKVAKKEDIAKSYLLIAYYGYNLTGLLAIEKFCNNIKDVNDENIVEIVARLKYPQPKNLNDIWLVKKNRRILYIEELISKNK</sequence>
<dbReference type="Gene3D" id="1.10.3810.10">
    <property type="entry name" value="Biosynthetic peptidoglycan transglycosylase-like"/>
    <property type="match status" value="1"/>
</dbReference>
<dbReference type="InterPro" id="IPR001264">
    <property type="entry name" value="Glyco_trans_51"/>
</dbReference>
<accession>A0AAW7PQD9</accession>
<dbReference type="GO" id="GO:0030288">
    <property type="term" value="C:outer membrane-bounded periplasmic space"/>
    <property type="evidence" value="ECO:0007669"/>
    <property type="project" value="TreeGrafter"/>
</dbReference>
<dbReference type="RefSeq" id="WP_301344857.1">
    <property type="nucleotide sequence ID" value="NZ_JAPZDB010000010.1"/>
</dbReference>
<evidence type="ECO:0000313" key="6">
    <source>
        <dbReference type="Proteomes" id="UP001171529"/>
    </source>
</evidence>
<dbReference type="GO" id="GO:0008955">
    <property type="term" value="F:peptidoglycan glycosyltransferase activity"/>
    <property type="evidence" value="ECO:0007669"/>
    <property type="project" value="TreeGrafter"/>
</dbReference>
<feature type="transmembrane region" description="Helical" evidence="3">
    <location>
        <begin position="6"/>
        <end position="28"/>
    </location>
</feature>
<reference evidence="5" key="2">
    <citation type="journal article" date="2023" name="Microorganisms">
        <title>Genomic Characterization of Arcobacter butzleri Strains Isolated from Various Sources in Lithuania.</title>
        <authorList>
            <person name="Uljanovas D."/>
            <person name="Golz G."/>
            <person name="Fleischmann S."/>
            <person name="Kudirkiene E."/>
            <person name="Kasetiene N."/>
            <person name="Grineviciene A."/>
            <person name="Tamuleviciene E."/>
            <person name="Aksomaitiene J."/>
            <person name="Alter T."/>
            <person name="Malakauskas M."/>
        </authorList>
    </citation>
    <scope>NUCLEOTIDE SEQUENCE</scope>
    <source>
        <strain evidence="5">RCM39</strain>
    </source>
</reference>
<feature type="domain" description="Glycosyl transferase family 51" evidence="4">
    <location>
        <begin position="51"/>
        <end position="184"/>
    </location>
</feature>
<keyword evidence="2" id="KW-0808">Transferase</keyword>